<gene>
    <name evidence="6" type="ORF">NFRAN_1354</name>
</gene>
<dbReference type="PANTHER" id="PTHR11472">
    <property type="entry name" value="DNA REPAIR DEAD HELICASE RAD3/XP-D SUBFAMILY MEMBER"/>
    <property type="match status" value="1"/>
</dbReference>
<dbReference type="InterPro" id="IPR006935">
    <property type="entry name" value="Helicase/UvrB_N"/>
</dbReference>
<organism evidence="6 7">
    <name type="scientific">Candidatus Nitrosocosmicus franklandianus</name>
    <dbReference type="NCBI Taxonomy" id="1798806"/>
    <lineage>
        <taxon>Archaea</taxon>
        <taxon>Nitrososphaerota</taxon>
        <taxon>Nitrososphaeria</taxon>
        <taxon>Nitrososphaerales</taxon>
        <taxon>Nitrososphaeraceae</taxon>
        <taxon>Candidatus Nitrosocosmicus</taxon>
    </lineage>
</organism>
<dbReference type="Gene3D" id="3.40.50.300">
    <property type="entry name" value="P-loop containing nucleotide triphosphate hydrolases"/>
    <property type="match status" value="2"/>
</dbReference>
<evidence type="ECO:0000259" key="5">
    <source>
        <dbReference type="PROSITE" id="PS51193"/>
    </source>
</evidence>
<dbReference type="GO" id="GO:0016818">
    <property type="term" value="F:hydrolase activity, acting on acid anhydrides, in phosphorus-containing anhydrides"/>
    <property type="evidence" value="ECO:0007669"/>
    <property type="project" value="InterPro"/>
</dbReference>
<evidence type="ECO:0000313" key="6">
    <source>
        <dbReference type="EMBL" id="VFJ13676.1"/>
    </source>
</evidence>
<name>A0A484I987_9ARCH</name>
<dbReference type="Pfam" id="PF04851">
    <property type="entry name" value="ResIII"/>
    <property type="match status" value="1"/>
</dbReference>
<dbReference type="InterPro" id="IPR006555">
    <property type="entry name" value="ATP-dep_Helicase_C"/>
</dbReference>
<dbReference type="GO" id="GO:0003678">
    <property type="term" value="F:DNA helicase activity"/>
    <property type="evidence" value="ECO:0007669"/>
    <property type="project" value="TreeGrafter"/>
</dbReference>
<feature type="compositionally biased region" description="Low complexity" evidence="4">
    <location>
        <begin position="275"/>
        <end position="301"/>
    </location>
</feature>
<dbReference type="GeneID" id="39420717"/>
<dbReference type="RefSeq" id="WP_134483646.1">
    <property type="nucleotide sequence ID" value="NZ_LR216287.1"/>
</dbReference>
<dbReference type="InterPro" id="IPR027417">
    <property type="entry name" value="P-loop_NTPase"/>
</dbReference>
<sequence>MSIQSFFPFESIRPKQAKVLEEIDQALKSRYKFIFLEAPTGFGKSAVAVTLARFLGSSHICTSTKDLQTQYNRDFPYLSEVKGRNNFPCIIKEDMGISENCEYGPCLKDDNFDCIYKTRMSDYDVKAEGTIYENIEINKYALKKYHDKAKEHSQLIRIEWKPCLYYHQKWVSIKSSHTIYNYKYFLSDLFYSSGVNKRKLLILDEAHTLESELSSFKNIIFSKESLARFFPRIKFPDNKQTDIETWIAFCTTLRDQFSRYIERAANILGDGGSSGSRLVSSNSGGSNSYGGKSINNNSKSSRYGSNNLKEQEEEEGDIYVSEKNLIDALNYEKTLTSFLEDLKLHKDNWLVTNITRNEIDNTISRIKLEPLVVSNYFEDIFDKGETSLLMSATILSKENLCKAVGLKDDDVKFIRVESSDFPIRNRPIYLMNVAWLNAKTMNEALPNIVKVLDNLLTVHKNDKGIIHTTSYSQVQFIKNNLSKGNLSRLIETNPKFDRSEMILKHTQSPKPTVLISPSMFLGVDLKDDLSRFQIIVKVPYPDLTDKKISVLKQRNPKWYEWNTILRLIQAYGRSVRNSEDYANTYILDSSVSYLLKNGRDMVPKWFSEAIITR</sequence>
<dbReference type="PROSITE" id="PS51193">
    <property type="entry name" value="HELICASE_ATP_BIND_2"/>
    <property type="match status" value="1"/>
</dbReference>
<dbReference type="SUPFAM" id="SSF52540">
    <property type="entry name" value="P-loop containing nucleoside triphosphate hydrolases"/>
    <property type="match status" value="1"/>
</dbReference>
<dbReference type="InterPro" id="IPR045028">
    <property type="entry name" value="DinG/Rad3-like"/>
</dbReference>
<dbReference type="OrthoDB" id="76985at2157"/>
<dbReference type="SMART" id="SM00491">
    <property type="entry name" value="HELICc2"/>
    <property type="match status" value="1"/>
</dbReference>
<evidence type="ECO:0000256" key="1">
    <source>
        <dbReference type="ARBA" id="ARBA00022741"/>
    </source>
</evidence>
<evidence type="ECO:0000256" key="2">
    <source>
        <dbReference type="ARBA" id="ARBA00022801"/>
    </source>
</evidence>
<evidence type="ECO:0000313" key="7">
    <source>
        <dbReference type="Proteomes" id="UP000294299"/>
    </source>
</evidence>
<dbReference type="Pfam" id="PF13307">
    <property type="entry name" value="Helicase_C_2"/>
    <property type="match status" value="1"/>
</dbReference>
<keyword evidence="1" id="KW-0547">Nucleotide-binding</keyword>
<dbReference type="KEGG" id="nfn:NFRAN_1354"/>
<evidence type="ECO:0000256" key="4">
    <source>
        <dbReference type="SAM" id="MobiDB-lite"/>
    </source>
</evidence>
<feature type="region of interest" description="Disordered" evidence="4">
    <location>
        <begin position="272"/>
        <end position="315"/>
    </location>
</feature>
<protein>
    <submittedName>
        <fullName evidence="6">ATP-dependent DNA helicase DinG</fullName>
    </submittedName>
</protein>
<dbReference type="GO" id="GO:0005524">
    <property type="term" value="F:ATP binding"/>
    <property type="evidence" value="ECO:0007669"/>
    <property type="project" value="UniProtKB-KW"/>
</dbReference>
<keyword evidence="6" id="KW-0347">Helicase</keyword>
<dbReference type="GO" id="GO:0006139">
    <property type="term" value="P:nucleobase-containing compound metabolic process"/>
    <property type="evidence" value="ECO:0007669"/>
    <property type="project" value="InterPro"/>
</dbReference>
<proteinExistence type="predicted"/>
<dbReference type="EMBL" id="LR216287">
    <property type="protein sequence ID" value="VFJ13676.1"/>
    <property type="molecule type" value="Genomic_DNA"/>
</dbReference>
<dbReference type="Proteomes" id="UP000294299">
    <property type="component" value="Chromosome NFRAN"/>
</dbReference>
<keyword evidence="7" id="KW-1185">Reference proteome</keyword>
<reference evidence="6 7" key="1">
    <citation type="submission" date="2019-02" db="EMBL/GenBank/DDBJ databases">
        <authorList>
            <person name="Lehtovirta-Morley E L."/>
        </authorList>
    </citation>
    <scope>NUCLEOTIDE SEQUENCE [LARGE SCALE GENOMIC DNA]</scope>
    <source>
        <strain evidence="6">NFRAN1</strain>
    </source>
</reference>
<feature type="domain" description="Helicase ATP-binding" evidence="5">
    <location>
        <begin position="2"/>
        <end position="250"/>
    </location>
</feature>
<dbReference type="InterPro" id="IPR014013">
    <property type="entry name" value="Helic_SF1/SF2_ATP-bd_DinG/Rad3"/>
</dbReference>
<evidence type="ECO:0000256" key="3">
    <source>
        <dbReference type="ARBA" id="ARBA00022840"/>
    </source>
</evidence>
<dbReference type="AlphaFoldDB" id="A0A484I987"/>
<keyword evidence="2" id="KW-0378">Hydrolase</keyword>
<keyword evidence="3" id="KW-0067">ATP-binding</keyword>
<accession>A0A484I987</accession>
<dbReference type="GO" id="GO:0003677">
    <property type="term" value="F:DNA binding"/>
    <property type="evidence" value="ECO:0007669"/>
    <property type="project" value="InterPro"/>
</dbReference>
<dbReference type="PANTHER" id="PTHR11472:SF34">
    <property type="entry name" value="REGULATOR OF TELOMERE ELONGATION HELICASE 1"/>
    <property type="match status" value="1"/>
</dbReference>